<sequence>MKKIIETVVKRPVQPGMVGDGFRVYNYIPRGGITQHRISPFLMLDFAAAFNFSPTDKPRGVDVHPHKGFETVTIAYKGSVAHNDSAGNSGIINSGDVQWMTAGAGVLHKEYHEEKFAAKGGFFEMVQLWVNLPKKINLSHLIIRR</sequence>
<dbReference type="InterPro" id="IPR011051">
    <property type="entry name" value="RmlC_Cupin_sf"/>
</dbReference>
<dbReference type="InterPro" id="IPR053186">
    <property type="entry name" value="QDO-related"/>
</dbReference>
<dbReference type="RefSeq" id="WP_240831794.1">
    <property type="nucleotide sequence ID" value="NZ_JAKWBL010000004.1"/>
</dbReference>
<evidence type="ECO:0000313" key="3">
    <source>
        <dbReference type="EMBL" id="MCH5599762.1"/>
    </source>
</evidence>
<organism evidence="3 4">
    <name type="scientific">Niabella ginsengisoli</name>
    <dbReference type="NCBI Taxonomy" id="522298"/>
    <lineage>
        <taxon>Bacteria</taxon>
        <taxon>Pseudomonadati</taxon>
        <taxon>Bacteroidota</taxon>
        <taxon>Chitinophagia</taxon>
        <taxon>Chitinophagales</taxon>
        <taxon>Chitinophagaceae</taxon>
        <taxon>Niabella</taxon>
    </lineage>
</organism>
<dbReference type="SUPFAM" id="SSF51182">
    <property type="entry name" value="RmlC-like cupins"/>
    <property type="match status" value="1"/>
</dbReference>
<dbReference type="Proteomes" id="UP001202248">
    <property type="component" value="Unassembled WGS sequence"/>
</dbReference>
<dbReference type="CDD" id="cd02909">
    <property type="entry name" value="cupin_pirin_N"/>
    <property type="match status" value="1"/>
</dbReference>
<comment type="similarity">
    <text evidence="1">Belongs to the pirin family.</text>
</comment>
<proteinExistence type="inferred from homology"/>
<accession>A0ABS9SN13</accession>
<dbReference type="InterPro" id="IPR003829">
    <property type="entry name" value="Pirin_N_dom"/>
</dbReference>
<comment type="caution">
    <text evidence="3">The sequence shown here is derived from an EMBL/GenBank/DDBJ whole genome shotgun (WGS) entry which is preliminary data.</text>
</comment>
<dbReference type="PANTHER" id="PTHR43594:SF1">
    <property type="entry name" value="QUERCETIN 2,3-DIOXYGENASE PA2418-RELATED"/>
    <property type="match status" value="1"/>
</dbReference>
<protein>
    <submittedName>
        <fullName evidence="3">Pirin family protein</fullName>
    </submittedName>
</protein>
<gene>
    <name evidence="3" type="ORF">MKP09_18510</name>
</gene>
<feature type="domain" description="Pirin N-terminal" evidence="2">
    <location>
        <begin position="22"/>
        <end position="130"/>
    </location>
</feature>
<evidence type="ECO:0000259" key="2">
    <source>
        <dbReference type="Pfam" id="PF02678"/>
    </source>
</evidence>
<evidence type="ECO:0000313" key="4">
    <source>
        <dbReference type="Proteomes" id="UP001202248"/>
    </source>
</evidence>
<dbReference type="InterPro" id="IPR014710">
    <property type="entry name" value="RmlC-like_jellyroll"/>
</dbReference>
<name>A0ABS9SN13_9BACT</name>
<dbReference type="PANTHER" id="PTHR43594">
    <property type="entry name" value="QUERCETIN 2,3-DIOXYGENASE"/>
    <property type="match status" value="1"/>
</dbReference>
<evidence type="ECO:0000256" key="1">
    <source>
        <dbReference type="RuleBase" id="RU003457"/>
    </source>
</evidence>
<reference evidence="3 4" key="1">
    <citation type="submission" date="2022-02" db="EMBL/GenBank/DDBJ databases">
        <authorList>
            <person name="Min J."/>
        </authorList>
    </citation>
    <scope>NUCLEOTIDE SEQUENCE [LARGE SCALE GENOMIC DNA]</scope>
    <source>
        <strain evidence="3 4">GR10-1</strain>
    </source>
</reference>
<dbReference type="Gene3D" id="2.60.120.10">
    <property type="entry name" value="Jelly Rolls"/>
    <property type="match status" value="1"/>
</dbReference>
<dbReference type="EMBL" id="JAKWBL010000004">
    <property type="protein sequence ID" value="MCH5599762.1"/>
    <property type="molecule type" value="Genomic_DNA"/>
</dbReference>
<keyword evidence="4" id="KW-1185">Reference proteome</keyword>
<dbReference type="Pfam" id="PF02678">
    <property type="entry name" value="Pirin"/>
    <property type="match status" value="1"/>
</dbReference>